<keyword evidence="1" id="KW-0479">Metal-binding</keyword>
<keyword evidence="4" id="KW-0812">Transmembrane</keyword>
<dbReference type="Gene3D" id="3.30.499.10">
    <property type="entry name" value="Aconitase, domain 3"/>
    <property type="match status" value="2"/>
</dbReference>
<keyword evidence="3" id="KW-0411">Iron-sulfur</keyword>
<keyword evidence="7" id="KW-1185">Reference proteome</keyword>
<gene>
    <name evidence="6" type="ORF">LVIROSA_LOCUS33847</name>
</gene>
<evidence type="ECO:0000256" key="3">
    <source>
        <dbReference type="ARBA" id="ARBA00023014"/>
    </source>
</evidence>
<reference evidence="6 7" key="1">
    <citation type="submission" date="2022-01" db="EMBL/GenBank/DDBJ databases">
        <authorList>
            <person name="Xiong W."/>
            <person name="Schranz E."/>
        </authorList>
    </citation>
    <scope>NUCLEOTIDE SEQUENCE [LARGE SCALE GENOMIC DNA]</scope>
</reference>
<dbReference type="SUPFAM" id="SSF53732">
    <property type="entry name" value="Aconitase iron-sulfur domain"/>
    <property type="match status" value="1"/>
</dbReference>
<feature type="transmembrane region" description="Helical" evidence="4">
    <location>
        <begin position="231"/>
        <end position="253"/>
    </location>
</feature>
<evidence type="ECO:0000256" key="2">
    <source>
        <dbReference type="ARBA" id="ARBA00023004"/>
    </source>
</evidence>
<dbReference type="PANTHER" id="PTHR11670">
    <property type="entry name" value="ACONITASE/IRON-RESPONSIVE ELEMENT FAMILY MEMBER"/>
    <property type="match status" value="1"/>
</dbReference>
<evidence type="ECO:0000259" key="5">
    <source>
        <dbReference type="Pfam" id="PF00330"/>
    </source>
</evidence>
<sequence length="272" mass="30125">MCMCSPTSHPDYVGKLFDEMPGDEFWSELKAIRWYPVSVDPPLTGLPWLVPDNTYFKSLVMCFLVYDYLCNLLWTWEWSGPKGEITTTKEEPALSLDTTKGNPNVLPKDLKLVLVVYLCKLVLSVFMQGKASSMVAVALGPNPGWELSGVGVKLVGNTVWSTPFHQFLILGKNSLAPGSGVVTKYLLQSGLQKYLDQQGFSIVGYGCTICTVLSGNRNFEGRVHPLTRANYLASPPLVVAYALAGTICVKLLFYPQRNTQHKFISCFACCVF</sequence>
<keyword evidence="2" id="KW-0408">Iron</keyword>
<keyword evidence="4" id="KW-1133">Transmembrane helix</keyword>
<dbReference type="Pfam" id="PF00330">
    <property type="entry name" value="Aconitase"/>
    <property type="match status" value="1"/>
</dbReference>
<protein>
    <recommendedName>
        <fullName evidence="5">Aconitase/3-isopropylmalate dehydratase large subunit alpha/beta/alpha domain-containing protein</fullName>
    </recommendedName>
</protein>
<dbReference type="InterPro" id="IPR015931">
    <property type="entry name" value="Acnase/IPM_dHydase_lsu_aba_1/3"/>
</dbReference>
<name>A0AAU9PES3_9ASTR</name>
<dbReference type="AlphaFoldDB" id="A0AAU9PES3"/>
<dbReference type="GO" id="GO:0046872">
    <property type="term" value="F:metal ion binding"/>
    <property type="evidence" value="ECO:0007669"/>
    <property type="project" value="UniProtKB-KW"/>
</dbReference>
<evidence type="ECO:0000256" key="1">
    <source>
        <dbReference type="ARBA" id="ARBA00022723"/>
    </source>
</evidence>
<dbReference type="InterPro" id="IPR006249">
    <property type="entry name" value="Aconitase/IRP2"/>
</dbReference>
<dbReference type="Proteomes" id="UP001157418">
    <property type="component" value="Unassembled WGS sequence"/>
</dbReference>
<feature type="domain" description="Aconitase/3-isopropylmalate dehydratase large subunit alpha/beta/alpha" evidence="5">
    <location>
        <begin position="173"/>
        <end position="245"/>
    </location>
</feature>
<evidence type="ECO:0000313" key="7">
    <source>
        <dbReference type="Proteomes" id="UP001157418"/>
    </source>
</evidence>
<proteinExistence type="predicted"/>
<evidence type="ECO:0000313" key="6">
    <source>
        <dbReference type="EMBL" id="CAH1448292.1"/>
    </source>
</evidence>
<keyword evidence="4" id="KW-0472">Membrane</keyword>
<organism evidence="6 7">
    <name type="scientific">Lactuca virosa</name>
    <dbReference type="NCBI Taxonomy" id="75947"/>
    <lineage>
        <taxon>Eukaryota</taxon>
        <taxon>Viridiplantae</taxon>
        <taxon>Streptophyta</taxon>
        <taxon>Embryophyta</taxon>
        <taxon>Tracheophyta</taxon>
        <taxon>Spermatophyta</taxon>
        <taxon>Magnoliopsida</taxon>
        <taxon>eudicotyledons</taxon>
        <taxon>Gunneridae</taxon>
        <taxon>Pentapetalae</taxon>
        <taxon>asterids</taxon>
        <taxon>campanulids</taxon>
        <taxon>Asterales</taxon>
        <taxon>Asteraceae</taxon>
        <taxon>Cichorioideae</taxon>
        <taxon>Cichorieae</taxon>
        <taxon>Lactucinae</taxon>
        <taxon>Lactuca</taxon>
    </lineage>
</organism>
<comment type="caution">
    <text evidence="6">The sequence shown here is derived from an EMBL/GenBank/DDBJ whole genome shotgun (WGS) entry which is preliminary data.</text>
</comment>
<dbReference type="InterPro" id="IPR036008">
    <property type="entry name" value="Aconitase_4Fe-4S_dom"/>
</dbReference>
<dbReference type="InterPro" id="IPR001030">
    <property type="entry name" value="Acoase/IPM_deHydtase_lsu_aba"/>
</dbReference>
<dbReference type="EMBL" id="CAKMRJ010005634">
    <property type="protein sequence ID" value="CAH1448292.1"/>
    <property type="molecule type" value="Genomic_DNA"/>
</dbReference>
<dbReference type="GO" id="GO:0051536">
    <property type="term" value="F:iron-sulfur cluster binding"/>
    <property type="evidence" value="ECO:0007669"/>
    <property type="project" value="UniProtKB-KW"/>
</dbReference>
<accession>A0AAU9PES3</accession>
<evidence type="ECO:0000256" key="4">
    <source>
        <dbReference type="SAM" id="Phobius"/>
    </source>
</evidence>